<proteinExistence type="predicted"/>
<protein>
    <submittedName>
        <fullName evidence="2">Uncharacterized protein</fullName>
    </submittedName>
</protein>
<dbReference type="EMBL" id="CAJOBJ010341739">
    <property type="protein sequence ID" value="CAF5195878.1"/>
    <property type="molecule type" value="Genomic_DNA"/>
</dbReference>
<reference evidence="2" key="1">
    <citation type="submission" date="2021-02" db="EMBL/GenBank/DDBJ databases">
        <authorList>
            <person name="Nowell W R."/>
        </authorList>
    </citation>
    <scope>NUCLEOTIDE SEQUENCE</scope>
</reference>
<evidence type="ECO:0000313" key="4">
    <source>
        <dbReference type="Proteomes" id="UP000676336"/>
    </source>
</evidence>
<keyword evidence="1" id="KW-0472">Membrane</keyword>
<dbReference type="AlphaFoldDB" id="A0A8S3FP64"/>
<dbReference type="EMBL" id="CAJOBI010268665">
    <property type="protein sequence ID" value="CAF5133891.1"/>
    <property type="molecule type" value="Genomic_DNA"/>
</dbReference>
<comment type="caution">
    <text evidence="2">The sequence shown here is derived from an EMBL/GenBank/DDBJ whole genome shotgun (WGS) entry which is preliminary data.</text>
</comment>
<sequence>MKFTNVNIVDGTTFTFYICFAPFVYYQFLRQALRSNLLIPQIIYADTNANHEDDDDLIDPGLNTLIDIATNDRLDGQFEDITSSTRIIQPHIS</sequence>
<keyword evidence="1" id="KW-1133">Transmembrane helix</keyword>
<evidence type="ECO:0000313" key="2">
    <source>
        <dbReference type="EMBL" id="CAF5133891.1"/>
    </source>
</evidence>
<evidence type="ECO:0000313" key="3">
    <source>
        <dbReference type="EMBL" id="CAF5195878.1"/>
    </source>
</evidence>
<name>A0A8S3FP64_9BILA</name>
<organism evidence="2 4">
    <name type="scientific">Rotaria magnacalcarata</name>
    <dbReference type="NCBI Taxonomy" id="392030"/>
    <lineage>
        <taxon>Eukaryota</taxon>
        <taxon>Metazoa</taxon>
        <taxon>Spiralia</taxon>
        <taxon>Gnathifera</taxon>
        <taxon>Rotifera</taxon>
        <taxon>Eurotatoria</taxon>
        <taxon>Bdelloidea</taxon>
        <taxon>Philodinida</taxon>
        <taxon>Philodinidae</taxon>
        <taxon>Rotaria</taxon>
    </lineage>
</organism>
<feature type="transmembrane region" description="Helical" evidence="1">
    <location>
        <begin position="6"/>
        <end position="26"/>
    </location>
</feature>
<evidence type="ECO:0000256" key="1">
    <source>
        <dbReference type="SAM" id="Phobius"/>
    </source>
</evidence>
<dbReference type="Proteomes" id="UP000676336">
    <property type="component" value="Unassembled WGS sequence"/>
</dbReference>
<accession>A0A8S3FP64</accession>
<keyword evidence="1" id="KW-0812">Transmembrane</keyword>
<dbReference type="Proteomes" id="UP000681720">
    <property type="component" value="Unassembled WGS sequence"/>
</dbReference>
<gene>
    <name evidence="3" type="ORF">GIL414_LOCUS74847</name>
    <name evidence="2" type="ORF">SMN809_LOCUS63093</name>
</gene>